<feature type="transmembrane region" description="Helical" evidence="1">
    <location>
        <begin position="47"/>
        <end position="68"/>
    </location>
</feature>
<dbReference type="PANTHER" id="PTHR23542:SF1">
    <property type="entry name" value="MAJOR FACILITATOR SUPERFAMILY (MFS) PROFILE DOMAIN-CONTAINING PROTEIN"/>
    <property type="match status" value="1"/>
</dbReference>
<feature type="transmembrane region" description="Helical" evidence="1">
    <location>
        <begin position="284"/>
        <end position="301"/>
    </location>
</feature>
<proteinExistence type="predicted"/>
<dbReference type="PANTHER" id="PTHR23542">
    <property type="match status" value="1"/>
</dbReference>
<dbReference type="Gene3D" id="1.20.1250.20">
    <property type="entry name" value="MFS general substrate transporter like domains"/>
    <property type="match status" value="1"/>
</dbReference>
<keyword evidence="3" id="KW-1185">Reference proteome</keyword>
<accession>A0A7Y9UUX8</accession>
<feature type="transmembrane region" description="Helical" evidence="1">
    <location>
        <begin position="9"/>
        <end position="27"/>
    </location>
</feature>
<protein>
    <submittedName>
        <fullName evidence="2">MFS family permease</fullName>
    </submittedName>
</protein>
<evidence type="ECO:0000256" key="1">
    <source>
        <dbReference type="SAM" id="Phobius"/>
    </source>
</evidence>
<dbReference type="InterPro" id="IPR036259">
    <property type="entry name" value="MFS_trans_sf"/>
</dbReference>
<reference evidence="2 3" key="1">
    <citation type="submission" date="2020-07" db="EMBL/GenBank/DDBJ databases">
        <title>Sequencing the genomes of 1000 actinobacteria strains.</title>
        <authorList>
            <person name="Klenk H.-P."/>
        </authorList>
    </citation>
    <scope>NUCLEOTIDE SEQUENCE [LARGE SCALE GENOMIC DNA]</scope>
    <source>
        <strain evidence="2 3">DSM 24552</strain>
    </source>
</reference>
<dbReference type="RefSeq" id="WP_179516925.1">
    <property type="nucleotide sequence ID" value="NZ_JACCAC010000001.1"/>
</dbReference>
<feature type="transmembrane region" description="Helical" evidence="1">
    <location>
        <begin position="215"/>
        <end position="236"/>
    </location>
</feature>
<dbReference type="InterPro" id="IPR011701">
    <property type="entry name" value="MFS"/>
</dbReference>
<gene>
    <name evidence="2" type="ORF">BJ989_000574</name>
</gene>
<organism evidence="2 3">
    <name type="scientific">Nocardioides perillae</name>
    <dbReference type="NCBI Taxonomy" id="1119534"/>
    <lineage>
        <taxon>Bacteria</taxon>
        <taxon>Bacillati</taxon>
        <taxon>Actinomycetota</taxon>
        <taxon>Actinomycetes</taxon>
        <taxon>Propionibacteriales</taxon>
        <taxon>Nocardioidaceae</taxon>
        <taxon>Nocardioides</taxon>
    </lineage>
</organism>
<dbReference type="AlphaFoldDB" id="A0A7Y9UUX8"/>
<comment type="caution">
    <text evidence="2">The sequence shown here is derived from an EMBL/GenBank/DDBJ whole genome shotgun (WGS) entry which is preliminary data.</text>
</comment>
<feature type="transmembrane region" description="Helical" evidence="1">
    <location>
        <begin position="307"/>
        <end position="327"/>
    </location>
</feature>
<name>A0A7Y9UUX8_9ACTN</name>
<feature type="transmembrane region" description="Helical" evidence="1">
    <location>
        <begin position="339"/>
        <end position="357"/>
    </location>
</feature>
<keyword evidence="1" id="KW-0472">Membrane</keyword>
<dbReference type="GO" id="GO:0022857">
    <property type="term" value="F:transmembrane transporter activity"/>
    <property type="evidence" value="ECO:0007669"/>
    <property type="project" value="InterPro"/>
</dbReference>
<keyword evidence="1" id="KW-0812">Transmembrane</keyword>
<keyword evidence="1" id="KW-1133">Transmembrane helix</keyword>
<dbReference type="SUPFAM" id="SSF103473">
    <property type="entry name" value="MFS general substrate transporter"/>
    <property type="match status" value="1"/>
</dbReference>
<dbReference type="Proteomes" id="UP000544110">
    <property type="component" value="Unassembled WGS sequence"/>
</dbReference>
<sequence length="447" mass="43875">MSPLASYRRLLRVAGPLYVVVAFVGRLPAAMSQLGTLLLVSQATGSYAAGGLAAGTLAVANAVGSPLAGAMADRVGQRRVVTAQALGGGLALLALVAATRADADTPVLVLAAGVAGLLVPQVGPLARVRWRPMVHGEGALRPRLVEAAFSYEGAADEASYVLGPALIGVVVSLLDPGAAVATAAGLLLVFGTWFALHPTATLVDPDRHLLPGGRLLVPAFAVLLGAQLLVGVLFGSVQTGTSVLAEAEGRLGLAGLVHAVLGVGSVCAGLAVVALPARFSLPRRGLAFAAGMAVLALPLLLADSLAALALVVLVLGTVIAPYMITVFTAGERVAPPARVGAAMTLLAGATGIGYAVGSSTAGRLADAVGTSVADGGHTAAFAVTVAAGCGALVLLACAQRLLSSALAEGSLAGDSAAVGVVEGSLAGDVEPRKAVEGSLAGERPPSA</sequence>
<feature type="transmembrane region" description="Helical" evidence="1">
    <location>
        <begin position="377"/>
        <end position="398"/>
    </location>
</feature>
<feature type="transmembrane region" description="Helical" evidence="1">
    <location>
        <begin position="256"/>
        <end position="277"/>
    </location>
</feature>
<feature type="transmembrane region" description="Helical" evidence="1">
    <location>
        <begin position="180"/>
        <end position="203"/>
    </location>
</feature>
<evidence type="ECO:0000313" key="3">
    <source>
        <dbReference type="Proteomes" id="UP000544110"/>
    </source>
</evidence>
<dbReference type="EMBL" id="JACCAC010000001">
    <property type="protein sequence ID" value="NYG54270.1"/>
    <property type="molecule type" value="Genomic_DNA"/>
</dbReference>
<evidence type="ECO:0000313" key="2">
    <source>
        <dbReference type="EMBL" id="NYG54270.1"/>
    </source>
</evidence>
<feature type="transmembrane region" description="Helical" evidence="1">
    <location>
        <begin position="80"/>
        <end position="101"/>
    </location>
</feature>
<dbReference type="Pfam" id="PF07690">
    <property type="entry name" value="MFS_1"/>
    <property type="match status" value="1"/>
</dbReference>